<organism evidence="1 2">
    <name type="scientific">Artomyces pyxidatus</name>
    <dbReference type="NCBI Taxonomy" id="48021"/>
    <lineage>
        <taxon>Eukaryota</taxon>
        <taxon>Fungi</taxon>
        <taxon>Dikarya</taxon>
        <taxon>Basidiomycota</taxon>
        <taxon>Agaricomycotina</taxon>
        <taxon>Agaricomycetes</taxon>
        <taxon>Russulales</taxon>
        <taxon>Auriscalpiaceae</taxon>
        <taxon>Artomyces</taxon>
    </lineage>
</organism>
<reference evidence="1" key="2">
    <citation type="journal article" date="2022" name="New Phytol.">
        <title>Evolutionary transition to the ectomycorrhizal habit in the genomes of a hyperdiverse lineage of mushroom-forming fungi.</title>
        <authorList>
            <person name="Looney B."/>
            <person name="Miyauchi S."/>
            <person name="Morin E."/>
            <person name="Drula E."/>
            <person name="Courty P.E."/>
            <person name="Kohler A."/>
            <person name="Kuo A."/>
            <person name="LaButti K."/>
            <person name="Pangilinan J."/>
            <person name="Lipzen A."/>
            <person name="Riley R."/>
            <person name="Andreopoulos W."/>
            <person name="He G."/>
            <person name="Johnson J."/>
            <person name="Nolan M."/>
            <person name="Tritt A."/>
            <person name="Barry K.W."/>
            <person name="Grigoriev I.V."/>
            <person name="Nagy L.G."/>
            <person name="Hibbett D."/>
            <person name="Henrissat B."/>
            <person name="Matheny P.B."/>
            <person name="Labbe J."/>
            <person name="Martin F.M."/>
        </authorList>
    </citation>
    <scope>NUCLEOTIDE SEQUENCE</scope>
    <source>
        <strain evidence="1">HHB10654</strain>
    </source>
</reference>
<name>A0ACB8SS34_9AGAM</name>
<accession>A0ACB8SS34</accession>
<evidence type="ECO:0000313" key="1">
    <source>
        <dbReference type="EMBL" id="KAI0059255.1"/>
    </source>
</evidence>
<proteinExistence type="predicted"/>
<sequence>MDATVLVVPVATLFAFTQLRGTMPGAPTGFGAIIDFVGTLPTLAFLVITTMFCLFYFLVKS</sequence>
<dbReference type="EMBL" id="MU277228">
    <property type="protein sequence ID" value="KAI0059255.1"/>
    <property type="molecule type" value="Genomic_DNA"/>
</dbReference>
<dbReference type="Proteomes" id="UP000814140">
    <property type="component" value="Unassembled WGS sequence"/>
</dbReference>
<gene>
    <name evidence="1" type="ORF">BV25DRAFT_1829309</name>
</gene>
<evidence type="ECO:0000313" key="2">
    <source>
        <dbReference type="Proteomes" id="UP000814140"/>
    </source>
</evidence>
<protein>
    <submittedName>
        <fullName evidence="1">Uncharacterized protein</fullName>
    </submittedName>
</protein>
<reference evidence="1" key="1">
    <citation type="submission" date="2021-03" db="EMBL/GenBank/DDBJ databases">
        <authorList>
            <consortium name="DOE Joint Genome Institute"/>
            <person name="Ahrendt S."/>
            <person name="Looney B.P."/>
            <person name="Miyauchi S."/>
            <person name="Morin E."/>
            <person name="Drula E."/>
            <person name="Courty P.E."/>
            <person name="Chicoki N."/>
            <person name="Fauchery L."/>
            <person name="Kohler A."/>
            <person name="Kuo A."/>
            <person name="Labutti K."/>
            <person name="Pangilinan J."/>
            <person name="Lipzen A."/>
            <person name="Riley R."/>
            <person name="Andreopoulos W."/>
            <person name="He G."/>
            <person name="Johnson J."/>
            <person name="Barry K.W."/>
            <person name="Grigoriev I.V."/>
            <person name="Nagy L."/>
            <person name="Hibbett D."/>
            <person name="Henrissat B."/>
            <person name="Matheny P.B."/>
            <person name="Labbe J."/>
            <person name="Martin F."/>
        </authorList>
    </citation>
    <scope>NUCLEOTIDE SEQUENCE</scope>
    <source>
        <strain evidence="1">HHB10654</strain>
    </source>
</reference>
<comment type="caution">
    <text evidence="1">The sequence shown here is derived from an EMBL/GenBank/DDBJ whole genome shotgun (WGS) entry which is preliminary data.</text>
</comment>
<keyword evidence="2" id="KW-1185">Reference proteome</keyword>